<keyword evidence="2 4" id="KW-0694">RNA-binding</keyword>
<dbReference type="SUPFAM" id="SSF54928">
    <property type="entry name" value="RNA-binding domain, RBD"/>
    <property type="match status" value="3"/>
</dbReference>
<evidence type="ECO:0000256" key="5">
    <source>
        <dbReference type="SAM" id="MobiDB-lite"/>
    </source>
</evidence>
<evidence type="ECO:0000256" key="1">
    <source>
        <dbReference type="ARBA" id="ARBA00022664"/>
    </source>
</evidence>
<gene>
    <name evidence="7" type="ORF">SSX86_012873</name>
</gene>
<dbReference type="SMART" id="SM00360">
    <property type="entry name" value="RRM"/>
    <property type="match status" value="2"/>
</dbReference>
<dbReference type="Pfam" id="PF00076">
    <property type="entry name" value="RRM_1"/>
    <property type="match status" value="1"/>
</dbReference>
<evidence type="ECO:0000256" key="3">
    <source>
        <dbReference type="ARBA" id="ARBA00023187"/>
    </source>
</evidence>
<feature type="compositionally biased region" description="Basic and acidic residues" evidence="5">
    <location>
        <begin position="90"/>
        <end position="215"/>
    </location>
</feature>
<feature type="compositionally biased region" description="Basic and acidic residues" evidence="5">
    <location>
        <begin position="845"/>
        <end position="859"/>
    </location>
</feature>
<feature type="compositionally biased region" description="Basic and acidic residues" evidence="5">
    <location>
        <begin position="1"/>
        <end position="22"/>
    </location>
</feature>
<organism evidence="7 8">
    <name type="scientific">Deinandra increscens subsp. villosa</name>
    <dbReference type="NCBI Taxonomy" id="3103831"/>
    <lineage>
        <taxon>Eukaryota</taxon>
        <taxon>Viridiplantae</taxon>
        <taxon>Streptophyta</taxon>
        <taxon>Embryophyta</taxon>
        <taxon>Tracheophyta</taxon>
        <taxon>Spermatophyta</taxon>
        <taxon>Magnoliopsida</taxon>
        <taxon>eudicotyledons</taxon>
        <taxon>Gunneridae</taxon>
        <taxon>Pentapetalae</taxon>
        <taxon>asterids</taxon>
        <taxon>campanulids</taxon>
        <taxon>Asterales</taxon>
        <taxon>Asteraceae</taxon>
        <taxon>Asteroideae</taxon>
        <taxon>Heliantheae alliance</taxon>
        <taxon>Madieae</taxon>
        <taxon>Madiinae</taxon>
        <taxon>Deinandra</taxon>
    </lineage>
</organism>
<accession>A0AAP0GZ74</accession>
<sequence length="924" mass="104484">MRMPTGHKERYSIKSEISRTHSNDGTAARTRPLSYDEIMLRRRKKKQSERVEDQGVVSDMVYDRVGSDRHRLRDNVDDGERRTSKVVSQTKDKIVESEYRESHNTHRRLKIDADSTKDSRKERGDHERRKNHDRSTDEFEHERGKRHGKDYAVKDRDRGKPEYIDDDSTKDSRKERGDHERRKNQDRLTDEFDHERGKMHGKDYAVKDRDRSKHEHASKRTQNVYDDIEKKHEPRKWNDPTTSEKKQKKSTYESRHEDLKSRSKRSRSREHERDKGRSSKSPSPRGQKQRYYDAREHEEPSSHSSKDGKKASNNGSENKIKRHDTSASRLGGYSPRKRRSEPAFKTPSLNSHSPEKKNVGWDSPPVKMENSLPTTNKTELSNIHEMTITPSIPKPTFGVYSSIPAIMNVSVDSVQLTQATRPKRRIYVENIPSSASEAAVMQWLSSYLRPFGLNHVQGTSPCISCIVNKEKGQALVEFLTPEDASAALNFSGKSFSGNIVKIRRPKDYVEASPLKLKVWATEENCCIGVEGKKGEQGTRNLGPSNEVNVKGFQTVAIFMQTGVSEKPLVEDVPVKNIVEDSPNKMFIGGISKVITSDMLMEIASAFGHLKAYHFEDNPHLHSPCAFVEYVDQSVTVKACVGLNGMKLGGQVLTVTQATPDASLVGNHGDQPFYGTPVHARPLLEKPTQVLKLNNVLDPHSLPSLSASELEEILEDIRLECARFGMVKSVNIVKQNNMPMSSETVQVTEEANSLADEATKEANSMADEATKEANTMSDEATESSLPDKLSHHEEPVDENNSHNDPEKVNGSGGMDCDKHENKKEDVSCDITMVDRVEENQNLENLKPTDDSETETRSLKREAHDTVKNISSDLIDAFEAGCVLVEYKRTEASSMAAHCLHGRVFDGRSVSVEYVAYDDYCTRFHK</sequence>
<dbReference type="AlphaFoldDB" id="A0AAP0GZ74"/>
<feature type="region of interest" description="Disordered" evidence="5">
    <location>
        <begin position="837"/>
        <end position="859"/>
    </location>
</feature>
<keyword evidence="1" id="KW-0507">mRNA processing</keyword>
<evidence type="ECO:0000313" key="7">
    <source>
        <dbReference type="EMBL" id="KAK9068758.1"/>
    </source>
</evidence>
<comment type="caution">
    <text evidence="7">The sequence shown here is derived from an EMBL/GenBank/DDBJ whole genome shotgun (WGS) entry which is preliminary data.</text>
</comment>
<dbReference type="PANTHER" id="PTHR23139">
    <property type="entry name" value="RNA-BINDING PROTEIN"/>
    <property type="match status" value="1"/>
</dbReference>
<feature type="compositionally biased region" description="Polar residues" evidence="5">
    <location>
        <begin position="771"/>
        <end position="783"/>
    </location>
</feature>
<feature type="compositionally biased region" description="Basic and acidic residues" evidence="5">
    <location>
        <begin position="787"/>
        <end position="806"/>
    </location>
</feature>
<dbReference type="InterPro" id="IPR012677">
    <property type="entry name" value="Nucleotide-bd_a/b_plait_sf"/>
</dbReference>
<feature type="region of interest" description="Disordered" evidence="5">
    <location>
        <begin position="1"/>
        <end position="34"/>
    </location>
</feature>
<feature type="domain" description="RRM" evidence="6">
    <location>
        <begin position="424"/>
        <end position="507"/>
    </location>
</feature>
<feature type="domain" description="RRM" evidence="6">
    <location>
        <begin position="583"/>
        <end position="659"/>
    </location>
</feature>
<evidence type="ECO:0000256" key="2">
    <source>
        <dbReference type="ARBA" id="ARBA00022884"/>
    </source>
</evidence>
<dbReference type="GO" id="GO:0008380">
    <property type="term" value="P:RNA splicing"/>
    <property type="evidence" value="ECO:0007669"/>
    <property type="project" value="UniProtKB-KW"/>
</dbReference>
<dbReference type="Proteomes" id="UP001408789">
    <property type="component" value="Unassembled WGS sequence"/>
</dbReference>
<evidence type="ECO:0000256" key="4">
    <source>
        <dbReference type="PROSITE-ProRule" id="PRU00176"/>
    </source>
</evidence>
<evidence type="ECO:0000259" key="6">
    <source>
        <dbReference type="PROSITE" id="PS50102"/>
    </source>
</evidence>
<feature type="region of interest" description="Disordered" evidence="5">
    <location>
        <begin position="67"/>
        <end position="373"/>
    </location>
</feature>
<keyword evidence="8" id="KW-1185">Reference proteome</keyword>
<dbReference type="InterPro" id="IPR000504">
    <property type="entry name" value="RRM_dom"/>
</dbReference>
<feature type="region of interest" description="Disordered" evidence="5">
    <location>
        <begin position="754"/>
        <end position="819"/>
    </location>
</feature>
<reference evidence="7 8" key="1">
    <citation type="submission" date="2024-04" db="EMBL/GenBank/DDBJ databases">
        <title>The reference genome of an endangered Asteraceae, Deinandra increscens subsp. villosa, native to the Central Coast of California.</title>
        <authorList>
            <person name="Guilliams M."/>
            <person name="Hasenstab-Lehman K."/>
            <person name="Meyer R."/>
            <person name="Mcevoy S."/>
        </authorList>
    </citation>
    <scope>NUCLEOTIDE SEQUENCE [LARGE SCALE GENOMIC DNA]</scope>
    <source>
        <tissue evidence="7">Leaf</tissue>
    </source>
</reference>
<feature type="compositionally biased region" description="Basic and acidic residues" evidence="5">
    <location>
        <begin position="227"/>
        <end position="261"/>
    </location>
</feature>
<dbReference type="InterPro" id="IPR035979">
    <property type="entry name" value="RBD_domain_sf"/>
</dbReference>
<dbReference type="GO" id="GO:0006397">
    <property type="term" value="P:mRNA processing"/>
    <property type="evidence" value="ECO:0007669"/>
    <property type="project" value="UniProtKB-KW"/>
</dbReference>
<name>A0AAP0GZ74_9ASTR</name>
<feature type="compositionally biased region" description="Basic and acidic residues" evidence="5">
    <location>
        <begin position="290"/>
        <end position="310"/>
    </location>
</feature>
<dbReference type="PROSITE" id="PS50102">
    <property type="entry name" value="RRM"/>
    <property type="match status" value="2"/>
</dbReference>
<protein>
    <recommendedName>
        <fullName evidence="6">RRM domain-containing protein</fullName>
    </recommendedName>
</protein>
<dbReference type="GO" id="GO:0003723">
    <property type="term" value="F:RNA binding"/>
    <property type="evidence" value="ECO:0007669"/>
    <property type="project" value="UniProtKB-UniRule"/>
</dbReference>
<feature type="compositionally biased region" description="Basic and acidic residues" evidence="5">
    <location>
        <begin position="67"/>
        <end position="83"/>
    </location>
</feature>
<dbReference type="Gene3D" id="3.30.70.330">
    <property type="match status" value="5"/>
</dbReference>
<dbReference type="EMBL" id="JBCNJP010000014">
    <property type="protein sequence ID" value="KAK9068758.1"/>
    <property type="molecule type" value="Genomic_DNA"/>
</dbReference>
<proteinExistence type="predicted"/>
<evidence type="ECO:0000313" key="8">
    <source>
        <dbReference type="Proteomes" id="UP001408789"/>
    </source>
</evidence>
<keyword evidence="3" id="KW-0508">mRNA splicing</keyword>